<reference evidence="2" key="1">
    <citation type="submission" date="2023-07" db="EMBL/GenBank/DDBJ databases">
        <authorList>
            <consortium name="AG Swart"/>
            <person name="Singh M."/>
            <person name="Singh A."/>
            <person name="Seah K."/>
            <person name="Emmerich C."/>
        </authorList>
    </citation>
    <scope>NUCLEOTIDE SEQUENCE</scope>
    <source>
        <strain evidence="2">DP1</strain>
    </source>
</reference>
<feature type="compositionally biased region" description="Basic residues" evidence="1">
    <location>
        <begin position="419"/>
        <end position="430"/>
    </location>
</feature>
<feature type="region of interest" description="Disordered" evidence="1">
    <location>
        <begin position="1"/>
        <end position="24"/>
    </location>
</feature>
<keyword evidence="3" id="KW-1185">Reference proteome</keyword>
<evidence type="ECO:0000313" key="2">
    <source>
        <dbReference type="EMBL" id="CAI2360641.1"/>
    </source>
</evidence>
<name>A0AAD1U5Q1_EUPCR</name>
<feature type="compositionally biased region" description="Low complexity" evidence="1">
    <location>
        <begin position="533"/>
        <end position="543"/>
    </location>
</feature>
<proteinExistence type="predicted"/>
<dbReference type="EMBL" id="CAMPGE010001840">
    <property type="protein sequence ID" value="CAI2360641.1"/>
    <property type="molecule type" value="Genomic_DNA"/>
</dbReference>
<feature type="compositionally biased region" description="Low complexity" evidence="1">
    <location>
        <begin position="473"/>
        <end position="484"/>
    </location>
</feature>
<evidence type="ECO:0000256" key="1">
    <source>
        <dbReference type="SAM" id="MobiDB-lite"/>
    </source>
</evidence>
<feature type="region of interest" description="Disordered" evidence="1">
    <location>
        <begin position="408"/>
        <end position="456"/>
    </location>
</feature>
<evidence type="ECO:0000313" key="3">
    <source>
        <dbReference type="Proteomes" id="UP001295684"/>
    </source>
</evidence>
<comment type="caution">
    <text evidence="2">The sequence shown here is derived from an EMBL/GenBank/DDBJ whole genome shotgun (WGS) entry which is preliminary data.</text>
</comment>
<organism evidence="2 3">
    <name type="scientific">Euplotes crassus</name>
    <dbReference type="NCBI Taxonomy" id="5936"/>
    <lineage>
        <taxon>Eukaryota</taxon>
        <taxon>Sar</taxon>
        <taxon>Alveolata</taxon>
        <taxon>Ciliophora</taxon>
        <taxon>Intramacronucleata</taxon>
        <taxon>Spirotrichea</taxon>
        <taxon>Hypotrichia</taxon>
        <taxon>Euplotida</taxon>
        <taxon>Euplotidae</taxon>
        <taxon>Moneuplotes</taxon>
    </lineage>
</organism>
<protein>
    <submittedName>
        <fullName evidence="2">Uncharacterized protein</fullName>
    </submittedName>
</protein>
<sequence length="577" mass="65507">MERIGQLDRDTKYPIDKRRGSKPVKPYNYLATTQFENISSNFDRSKKRSSAYENYRNIGESSNFQKSYTKTLIGQKSDAFSKECQHLSVSSGAKTNYSSRLGIQTDSRSNYLDSSIQDYTQGAQNPSLRKKNSCQIYLKPGLNPLQGYQKVSNDSQLEDTFNLEESLAGRESSSTQNKNLSFLSNCDRMGRSQQEIAKQIRALKSYTSLEDHPQSCQNKQTSNFLAFKEAAQSRRRIRQHSPSEIGPDEANEGVDILVKNRQKMNSSVVRSHKNKNLSMTSYQDNASFISTKNYVCEAITQQDKHCQSLNSQFGRVDSTVRSPPERNPRINRNNTNSTLIRCASQRKWEISGQQSMKPYTRDMNQRVMSVCYPSKTRLDQVFREIQDGPTNVGNKFDALLAEKTYTKYPKSRSNCPQTRGRRANRPKILRCKSQLGSINGRDRSNNNRQESISRRANFRKLKSKEIVDDVESESSFSSTGSQVSPDSASQDEISHASPASLKATPKEETQSQYSLMEEGALRESSPDPLEYISRASFKSASSSDTDLESTQDIYDTVKFRKNGYLLKKLAILQKNFP</sequence>
<accession>A0AAD1U5Q1</accession>
<gene>
    <name evidence="2" type="ORF">ECRASSUSDP1_LOCUS1945</name>
</gene>
<feature type="compositionally biased region" description="Basic and acidic residues" evidence="1">
    <location>
        <begin position="1"/>
        <end position="18"/>
    </location>
</feature>
<dbReference type="AlphaFoldDB" id="A0AAD1U5Q1"/>
<dbReference type="Proteomes" id="UP001295684">
    <property type="component" value="Unassembled WGS sequence"/>
</dbReference>
<feature type="region of interest" description="Disordered" evidence="1">
    <location>
        <begin position="469"/>
        <end position="549"/>
    </location>
</feature>